<protein>
    <submittedName>
        <fullName evidence="1">SMI1/KNR4 family protein</fullName>
    </submittedName>
</protein>
<sequence length="149" mass="16750">MRYSLELRSFIDAIESSDFYEGDYGDCISDVESILKGVDALDRIGVPTEYLRFLAEFGFGELDSAFCVNDGPVKYASISDRNVEGGEGLYVFAGNSSDLLYAFDAKNSWRIVAVSAESDEVEVVSEDFSDFILDKVRYVKELVDWRENN</sequence>
<organism evidence="1 2">
    <name type="scientific">Pseudomonas soli</name>
    <dbReference type="NCBI Taxonomy" id="1306993"/>
    <lineage>
        <taxon>Bacteria</taxon>
        <taxon>Pseudomonadati</taxon>
        <taxon>Pseudomonadota</taxon>
        <taxon>Gammaproteobacteria</taxon>
        <taxon>Pseudomonadales</taxon>
        <taxon>Pseudomonadaceae</taxon>
        <taxon>Pseudomonas</taxon>
    </lineage>
</organism>
<name>A0AAJ5MHZ9_9PSED</name>
<dbReference type="Gene3D" id="3.40.1580.10">
    <property type="entry name" value="SMI1/KNR4-like"/>
    <property type="match status" value="1"/>
</dbReference>
<evidence type="ECO:0000313" key="1">
    <source>
        <dbReference type="EMBL" id="UXZ44186.1"/>
    </source>
</evidence>
<proteinExistence type="predicted"/>
<dbReference type="AlphaFoldDB" id="A0AAJ5MHZ9"/>
<dbReference type="SUPFAM" id="SSF160631">
    <property type="entry name" value="SMI1/KNR4-like"/>
    <property type="match status" value="1"/>
</dbReference>
<accession>A0AAJ5MHZ9</accession>
<dbReference type="Proteomes" id="UP001209279">
    <property type="component" value="Chromosome"/>
</dbReference>
<reference evidence="1" key="1">
    <citation type="submission" date="2021-08" db="EMBL/GenBank/DDBJ databases">
        <authorList>
            <person name="Yaryura P.M."/>
            <person name="Bianco M.I."/>
            <person name="Morais C."/>
            <person name="Setubal J.C."/>
        </authorList>
    </citation>
    <scope>NUCLEOTIDE SEQUENCE</scope>
    <source>
        <strain evidence="1">AP1</strain>
    </source>
</reference>
<dbReference type="EMBL" id="CP083803">
    <property type="protein sequence ID" value="UXZ44186.1"/>
    <property type="molecule type" value="Genomic_DNA"/>
</dbReference>
<gene>
    <name evidence="1" type="ORF">K7K07_19200</name>
</gene>
<dbReference type="RefSeq" id="WP_263158544.1">
    <property type="nucleotide sequence ID" value="NZ_CATKPM010000066.1"/>
</dbReference>
<dbReference type="InterPro" id="IPR037883">
    <property type="entry name" value="Knr4/Smi1-like_sf"/>
</dbReference>
<evidence type="ECO:0000313" key="2">
    <source>
        <dbReference type="Proteomes" id="UP001209279"/>
    </source>
</evidence>